<dbReference type="RefSeq" id="WP_184018020.1">
    <property type="nucleotide sequence ID" value="NZ_JACHFD010000008.1"/>
</dbReference>
<dbReference type="Proteomes" id="UP000557717">
    <property type="component" value="Unassembled WGS sequence"/>
</dbReference>
<dbReference type="EMBL" id="JACHFD010000008">
    <property type="protein sequence ID" value="MBB5351658.1"/>
    <property type="molecule type" value="Genomic_DNA"/>
</dbReference>
<reference evidence="1 2" key="1">
    <citation type="submission" date="2020-08" db="EMBL/GenBank/DDBJ databases">
        <title>Genomic Encyclopedia of Type Strains, Phase IV (KMG-IV): sequencing the most valuable type-strain genomes for metagenomic binning, comparative biology and taxonomic classification.</title>
        <authorList>
            <person name="Goeker M."/>
        </authorList>
    </citation>
    <scope>NUCLEOTIDE SEQUENCE [LARGE SCALE GENOMIC DNA]</scope>
    <source>
        <strain evidence="1 2">YC6886</strain>
    </source>
</reference>
<name>A0A840VAE8_9BACT</name>
<sequence>MSWLLAERFQHADPLVVEAFTKEVARLAFEADPVAFIAAGVNSEAISERPSGELPLYREQLHERAVADPDRILALARGMENAEIRGACFKELALVWAESNPDGFFRVIAEMPQADLELLHGLEAAAAGNEDELLDRLGSVSDPWRRLLKAAAMVVKAEKNPLDALNWLTEQEDADGVISLLYQADATAWGGREKMERFLGSVVSVTEQLPDGALGKMSNFGRLFRRMETYSPEVCIRMDLVRLGIPPTEAGHWKISLVQTLSLEEPAAVADVYQHELRLGLNERREIARCWIRAAAQERVAIPQSLLDVMDPTVRKEAEMQMERLKHPKPAVSPPTIAEQLDASAGDSDSYGFSFPRDLMRPVSEAAMDEAVNWAHDLSDEQIPSVYQRLVHTGSPPPQVADIVFARAIELGLMSDKDMIDWTDQMSNRAWSNPADTAQALNGYPMGRARNQALQNVALRWHEHDPRGAALWMGQLSEDDRQVAADAIQRGEAWERQSEGH</sequence>
<dbReference type="AlphaFoldDB" id="A0A840VAE8"/>
<keyword evidence="2" id="KW-1185">Reference proteome</keyword>
<organism evidence="1 2">
    <name type="scientific">Haloferula luteola</name>
    <dbReference type="NCBI Taxonomy" id="595692"/>
    <lineage>
        <taxon>Bacteria</taxon>
        <taxon>Pseudomonadati</taxon>
        <taxon>Verrucomicrobiota</taxon>
        <taxon>Verrucomicrobiia</taxon>
        <taxon>Verrucomicrobiales</taxon>
        <taxon>Verrucomicrobiaceae</taxon>
        <taxon>Haloferula</taxon>
    </lineage>
</organism>
<accession>A0A840VAE8</accession>
<protein>
    <submittedName>
        <fullName evidence="1">Uncharacterized protein</fullName>
    </submittedName>
</protein>
<evidence type="ECO:0000313" key="1">
    <source>
        <dbReference type="EMBL" id="MBB5351658.1"/>
    </source>
</evidence>
<gene>
    <name evidence="1" type="ORF">HNR46_001897</name>
</gene>
<evidence type="ECO:0000313" key="2">
    <source>
        <dbReference type="Proteomes" id="UP000557717"/>
    </source>
</evidence>
<comment type="caution">
    <text evidence="1">The sequence shown here is derived from an EMBL/GenBank/DDBJ whole genome shotgun (WGS) entry which is preliminary data.</text>
</comment>
<proteinExistence type="predicted"/>